<evidence type="ECO:0000313" key="3">
    <source>
        <dbReference type="EMBL" id="CAL4760265.1"/>
    </source>
</evidence>
<keyword evidence="4" id="KW-1185">Reference proteome</keyword>
<dbReference type="PANTHER" id="PTHR35532">
    <property type="entry name" value="SIMILAR TO POLYHYDROXYALKANOATE DEPOLYMERASE"/>
    <property type="match status" value="1"/>
</dbReference>
<dbReference type="EMBL" id="CAMXCT020000045">
    <property type="protein sequence ID" value="CAL1126328.1"/>
    <property type="molecule type" value="Genomic_DNA"/>
</dbReference>
<dbReference type="AlphaFoldDB" id="A0A9P1BI90"/>
<dbReference type="EMBL" id="CAMXCT010000045">
    <property type="protein sequence ID" value="CAI3972953.1"/>
    <property type="molecule type" value="Genomic_DNA"/>
</dbReference>
<protein>
    <submittedName>
        <fullName evidence="3">Carbohydrate-binding domain-containing protein</fullName>
    </submittedName>
</protein>
<name>A0A9P1BI90_9DINO</name>
<dbReference type="CDD" id="cd09620">
    <property type="entry name" value="CBM9_like_3"/>
    <property type="match status" value="1"/>
</dbReference>
<reference evidence="2" key="2">
    <citation type="submission" date="2024-04" db="EMBL/GenBank/DDBJ databases">
        <authorList>
            <person name="Chen Y."/>
            <person name="Shah S."/>
            <person name="Dougan E. K."/>
            <person name="Thang M."/>
            <person name="Chan C."/>
        </authorList>
    </citation>
    <scope>NUCLEOTIDE SEQUENCE [LARGE SCALE GENOMIC DNA]</scope>
</reference>
<dbReference type="PANTHER" id="PTHR35532:SF5">
    <property type="entry name" value="CARBOHYDRATE-BINDING DOMAIN-CONTAINING PROTEIN"/>
    <property type="match status" value="1"/>
</dbReference>
<reference evidence="1" key="1">
    <citation type="submission" date="2022-10" db="EMBL/GenBank/DDBJ databases">
        <authorList>
            <person name="Chen Y."/>
            <person name="Dougan E. K."/>
            <person name="Chan C."/>
            <person name="Rhodes N."/>
            <person name="Thang M."/>
        </authorList>
    </citation>
    <scope>NUCLEOTIDE SEQUENCE</scope>
</reference>
<accession>A0A9P1BI90</accession>
<dbReference type="OrthoDB" id="59288at2759"/>
<evidence type="ECO:0000313" key="1">
    <source>
        <dbReference type="EMBL" id="CAI3972953.1"/>
    </source>
</evidence>
<sequence length="398" mass="44139">MVKAWLRATAALSAALALQGALRGRLGRAAAAAGLTAVLLAWSAKPRRARIPQLPRRYPKQYVARKATVVPIDGDLTKAVWQLAPWSDPFVEIRGEDAPKGTKPSQWETTRVKMLWDDEYLYIAAMMDVDAGNELVAKFKERNSPIFHTDSDFEVFLDPAGCCHGYKELEINALNTVWNLLLTRPYMDGGGEVSGRVAKEGEKSYWDVRKQQTAVKVTKGQIGNPTSPSQWCVEIALAHSESLGDAPVKAAEPFVGHCWRINFSRVEKQGQVNWVWSPQVVWSPGDGRYVGQVNMHLPDAWGHLIFANEAGQLLDGSDAQDFVDPTFAARHACACVYYACRAFHEANGRFPSSYQELGNLPCEMETVELRPRPDGYVAQVSAAGRTMQVNHLRLMTIV</sequence>
<gene>
    <name evidence="1" type="ORF">C1SCF055_LOCUS1486</name>
</gene>
<dbReference type="Proteomes" id="UP001152797">
    <property type="component" value="Unassembled WGS sequence"/>
</dbReference>
<dbReference type="Gene3D" id="2.60.40.1190">
    <property type="match status" value="1"/>
</dbReference>
<proteinExistence type="predicted"/>
<organism evidence="1">
    <name type="scientific">Cladocopium goreaui</name>
    <dbReference type="NCBI Taxonomy" id="2562237"/>
    <lineage>
        <taxon>Eukaryota</taxon>
        <taxon>Sar</taxon>
        <taxon>Alveolata</taxon>
        <taxon>Dinophyceae</taxon>
        <taxon>Suessiales</taxon>
        <taxon>Symbiodiniaceae</taxon>
        <taxon>Cladocopium</taxon>
    </lineage>
</organism>
<evidence type="ECO:0000313" key="4">
    <source>
        <dbReference type="Proteomes" id="UP001152797"/>
    </source>
</evidence>
<dbReference type="EMBL" id="CAMXCT030000045">
    <property type="protein sequence ID" value="CAL4760265.1"/>
    <property type="molecule type" value="Genomic_DNA"/>
</dbReference>
<dbReference type="SUPFAM" id="SSF49344">
    <property type="entry name" value="CBD9-like"/>
    <property type="match status" value="1"/>
</dbReference>
<evidence type="ECO:0000313" key="2">
    <source>
        <dbReference type="EMBL" id="CAL1126328.1"/>
    </source>
</evidence>
<comment type="caution">
    <text evidence="1">The sequence shown here is derived from an EMBL/GenBank/DDBJ whole genome shotgun (WGS) entry which is preliminary data.</text>
</comment>